<proteinExistence type="predicted"/>
<protein>
    <submittedName>
        <fullName evidence="2">Uncharacterized protein</fullName>
    </submittedName>
</protein>
<dbReference type="EMBL" id="PPSX01000011">
    <property type="protein sequence ID" value="RZQ54546.1"/>
    <property type="molecule type" value="Genomic_DNA"/>
</dbReference>
<feature type="transmembrane region" description="Helical" evidence="1">
    <location>
        <begin position="12"/>
        <end position="34"/>
    </location>
</feature>
<sequence length="59" mass="7221">MHNSFKPFEAWWFWDVFTIGVNFFDGSMILILLIQKDIFLLDRLNRRLKLKPQSRIRAH</sequence>
<accession>A0A4Q7ISJ5</accession>
<evidence type="ECO:0000313" key="2">
    <source>
        <dbReference type="EMBL" id="RZQ54546.1"/>
    </source>
</evidence>
<gene>
    <name evidence="2" type="ORF">C1E23_02625</name>
</gene>
<dbReference type="AlphaFoldDB" id="A0A4Q7ISJ5"/>
<keyword evidence="1" id="KW-0472">Membrane</keyword>
<dbReference type="Proteomes" id="UP000291338">
    <property type="component" value="Unassembled WGS sequence"/>
</dbReference>
<keyword evidence="1" id="KW-1133">Transmembrane helix</keyword>
<evidence type="ECO:0000256" key="1">
    <source>
        <dbReference type="SAM" id="Phobius"/>
    </source>
</evidence>
<keyword evidence="1" id="KW-0812">Transmembrane</keyword>
<comment type="caution">
    <text evidence="2">The sequence shown here is derived from an EMBL/GenBank/DDBJ whole genome shotgun (WGS) entry which is preliminary data.</text>
</comment>
<name>A0A4Q7ISJ5_9GAMM</name>
<evidence type="ECO:0000313" key="3">
    <source>
        <dbReference type="Proteomes" id="UP000291338"/>
    </source>
</evidence>
<reference evidence="2 3" key="1">
    <citation type="submission" date="2018-01" db="EMBL/GenBank/DDBJ databases">
        <title>Co-occurrence of chitin degradation, pigmentation and bioactivity in marine Pseudoalteromonas.</title>
        <authorList>
            <person name="Paulsen S."/>
            <person name="Gram L."/>
            <person name="Machado H."/>
        </authorList>
    </citation>
    <scope>NUCLEOTIDE SEQUENCE [LARGE SCALE GENOMIC DNA]</scope>
    <source>
        <strain evidence="2 3">S3898</strain>
    </source>
</reference>
<organism evidence="2 3">
    <name type="scientific">Pseudoalteromonas phenolica</name>
    <dbReference type="NCBI Taxonomy" id="161398"/>
    <lineage>
        <taxon>Bacteria</taxon>
        <taxon>Pseudomonadati</taxon>
        <taxon>Pseudomonadota</taxon>
        <taxon>Gammaproteobacteria</taxon>
        <taxon>Alteromonadales</taxon>
        <taxon>Pseudoalteromonadaceae</taxon>
        <taxon>Pseudoalteromonas</taxon>
    </lineage>
</organism>